<proteinExistence type="predicted"/>
<dbReference type="GO" id="GO:0016788">
    <property type="term" value="F:hydrolase activity, acting on ester bonds"/>
    <property type="evidence" value="ECO:0007669"/>
    <property type="project" value="InterPro"/>
</dbReference>
<dbReference type="PIRSF" id="PIRSF004961">
    <property type="entry name" value="UCP004961_TatD"/>
    <property type="match status" value="1"/>
</dbReference>
<dbReference type="InterPro" id="IPR001130">
    <property type="entry name" value="TatD-like"/>
</dbReference>
<dbReference type="PANTHER" id="PTHR42206:SF1">
    <property type="entry name" value="METAL-DEPENDENT HYDROLASE"/>
    <property type="match status" value="1"/>
</dbReference>
<dbReference type="InterPro" id="IPR011589">
    <property type="entry name" value="UCP004961"/>
</dbReference>
<sequence length="285" mass="31591">MEKLSFSDAHSHSNPIRGMGARKIAEQFAKEGGWFIAFIMLPTWDYTNEVVYDVDKYDKLIELHSKDCTEAKDAGIEVMCFAGFHPAEIDNLLERGISPKEVRNYTLAVAKVLGEKCSEGKIDGIGEVGRQHYKVQVHSALIAQEALEAFLALAEERDCPVQLHLEQVSGFTAESISRLANAIGIKKDNLLIHHSTIAVSAEAKELGMWSTVLGKKEVISAALERRGSDLLLLESDFIDDSRRAGKVIYPWEIARSLKSLLEEGGITSNDIEKISVDNVKKFFGI</sequence>
<evidence type="ECO:0008006" key="2">
    <source>
        <dbReference type="Google" id="ProtNLM"/>
    </source>
</evidence>
<dbReference type="Gene3D" id="3.20.20.140">
    <property type="entry name" value="Metal-dependent hydrolases"/>
    <property type="match status" value="1"/>
</dbReference>
<dbReference type="AlphaFoldDB" id="A0A7J3SKC1"/>
<reference evidence="1" key="1">
    <citation type="journal article" date="2020" name="mSystems">
        <title>Genome- and Community-Level Interaction Insights into Carbon Utilization and Element Cycling Functions of Hydrothermarchaeota in Hydrothermal Sediment.</title>
        <authorList>
            <person name="Zhou Z."/>
            <person name="Liu Y."/>
            <person name="Xu W."/>
            <person name="Pan J."/>
            <person name="Luo Z.H."/>
            <person name="Li M."/>
        </authorList>
    </citation>
    <scope>NUCLEOTIDE SEQUENCE [LARGE SCALE GENOMIC DNA]</scope>
    <source>
        <strain evidence="1">SpSt-885</strain>
    </source>
</reference>
<evidence type="ECO:0000313" key="1">
    <source>
        <dbReference type="EMBL" id="HGZ60034.1"/>
    </source>
</evidence>
<dbReference type="EMBL" id="DTLS01000065">
    <property type="protein sequence ID" value="HGZ60034.1"/>
    <property type="molecule type" value="Genomic_DNA"/>
</dbReference>
<gene>
    <name evidence="1" type="ORF">ENW83_02355</name>
</gene>
<dbReference type="PANTHER" id="PTHR42206">
    <property type="entry name" value="METAL-DEPENDENT HYDROLASE-RELATED"/>
    <property type="match status" value="1"/>
</dbReference>
<dbReference type="Pfam" id="PF01026">
    <property type="entry name" value="TatD_DNase"/>
    <property type="match status" value="1"/>
</dbReference>
<dbReference type="InterPro" id="IPR032466">
    <property type="entry name" value="Metal_Hydrolase"/>
</dbReference>
<dbReference type="SUPFAM" id="SSF51556">
    <property type="entry name" value="Metallo-dependent hydrolases"/>
    <property type="match status" value="1"/>
</dbReference>
<protein>
    <recommendedName>
        <fullName evidence="2">Hydrolase TatD</fullName>
    </recommendedName>
</protein>
<organism evidence="1">
    <name type="scientific">Fervidicoccus fontis</name>
    <dbReference type="NCBI Taxonomy" id="683846"/>
    <lineage>
        <taxon>Archaea</taxon>
        <taxon>Thermoproteota</taxon>
        <taxon>Thermoprotei</taxon>
        <taxon>Fervidicoccales</taxon>
        <taxon>Fervidicoccaceae</taxon>
        <taxon>Fervidicoccus</taxon>
    </lineage>
</organism>
<comment type="caution">
    <text evidence="1">The sequence shown here is derived from an EMBL/GenBank/DDBJ whole genome shotgun (WGS) entry which is preliminary data.</text>
</comment>
<name>A0A7J3SKC1_9CREN</name>
<accession>A0A7J3SKC1</accession>